<organism evidence="9 10">
    <name type="scientific">[Bacteroides] pectinophilus ATCC 43243</name>
    <dbReference type="NCBI Taxonomy" id="483218"/>
    <lineage>
        <taxon>Bacteria</taxon>
        <taxon>Bacillati</taxon>
        <taxon>Bacillota</taxon>
        <taxon>Clostridia</taxon>
        <taxon>Eubacteriales</taxon>
    </lineage>
</organism>
<dbReference type="PROSITE" id="PS51330">
    <property type="entry name" value="DHFR_2"/>
    <property type="match status" value="1"/>
</dbReference>
<evidence type="ECO:0000313" key="10">
    <source>
        <dbReference type="Proteomes" id="UP000003136"/>
    </source>
</evidence>
<name>B7AQR6_9FIRM</name>
<dbReference type="UniPathway" id="UPA00077">
    <property type="reaction ID" value="UER00158"/>
</dbReference>
<sequence>MLQKERSFFMNMIVAVDSNWAIGHKGKLLVSIPEDMQFFRRETTGKVVVMGRKTLESFPNGLPLKNRVNVVITKDKEYNVKDAIICHSIEEALEVLKQYNDEDIYVIGGESVYRQFLTYCSVAHVTKINYSYDADTYFPNLDEMDEWTIEESSDERTYFDLEYEFVKYVKK</sequence>
<dbReference type="GO" id="GO:0004146">
    <property type="term" value="F:dihydrofolate reductase activity"/>
    <property type="evidence" value="ECO:0007669"/>
    <property type="project" value="UniProtKB-EC"/>
</dbReference>
<keyword evidence="10" id="KW-1185">Reference proteome</keyword>
<dbReference type="InterPro" id="IPR012259">
    <property type="entry name" value="DHFR"/>
</dbReference>
<reference evidence="9 10" key="1">
    <citation type="submission" date="2008-11" db="EMBL/GenBank/DDBJ databases">
        <title>Draft genome sequence of Bacteroides pectinophilus (ATCC 43243).</title>
        <authorList>
            <person name="Sudarsanam P."/>
            <person name="Ley R."/>
            <person name="Guruge J."/>
            <person name="Turnbaugh P.J."/>
            <person name="Mahowald M."/>
            <person name="Liep D."/>
            <person name="Gordon J."/>
        </authorList>
    </citation>
    <scope>NUCLEOTIDE SEQUENCE [LARGE SCALE GENOMIC DNA]</scope>
    <source>
        <strain evidence="9 10">ATCC 43243</strain>
    </source>
</reference>
<dbReference type="HOGENOM" id="CLU_043966_5_2_9"/>
<keyword evidence="6 7" id="KW-0560">Oxidoreductase</keyword>
<feature type="domain" description="DHFR" evidence="8">
    <location>
        <begin position="9"/>
        <end position="170"/>
    </location>
</feature>
<dbReference type="EC" id="1.5.1.3" evidence="3 7"/>
<evidence type="ECO:0000256" key="5">
    <source>
        <dbReference type="ARBA" id="ARBA00022857"/>
    </source>
</evidence>
<dbReference type="GO" id="GO:0046655">
    <property type="term" value="P:folic acid metabolic process"/>
    <property type="evidence" value="ECO:0007669"/>
    <property type="project" value="TreeGrafter"/>
</dbReference>
<evidence type="ECO:0000256" key="4">
    <source>
        <dbReference type="ARBA" id="ARBA00022563"/>
    </source>
</evidence>
<evidence type="ECO:0000256" key="1">
    <source>
        <dbReference type="ARBA" id="ARBA00004903"/>
    </source>
</evidence>
<comment type="similarity">
    <text evidence="2 7">Belongs to the dihydrofolate reductase family.</text>
</comment>
<evidence type="ECO:0000256" key="7">
    <source>
        <dbReference type="PIRNR" id="PIRNR000194"/>
    </source>
</evidence>
<evidence type="ECO:0000259" key="8">
    <source>
        <dbReference type="PROSITE" id="PS51330"/>
    </source>
</evidence>
<keyword evidence="4 7" id="KW-0554">One-carbon metabolism</keyword>
<dbReference type="PIRSF" id="PIRSF000194">
    <property type="entry name" value="DHFR"/>
    <property type="match status" value="1"/>
</dbReference>
<dbReference type="SUPFAM" id="SSF53597">
    <property type="entry name" value="Dihydrofolate reductase-like"/>
    <property type="match status" value="1"/>
</dbReference>
<dbReference type="Proteomes" id="UP000003136">
    <property type="component" value="Unassembled WGS sequence"/>
</dbReference>
<dbReference type="GO" id="GO:0046452">
    <property type="term" value="P:dihydrofolate metabolic process"/>
    <property type="evidence" value="ECO:0007669"/>
    <property type="project" value="TreeGrafter"/>
</dbReference>
<comment type="function">
    <text evidence="7">Key enzyme in folate metabolism. Catalyzes an essential reaction for de novo glycine and purine synthesis, and for DNA precursor synthesis.</text>
</comment>
<dbReference type="eggNOG" id="COG0262">
    <property type="taxonomic scope" value="Bacteria"/>
</dbReference>
<dbReference type="InterPro" id="IPR024072">
    <property type="entry name" value="DHFR-like_dom_sf"/>
</dbReference>
<dbReference type="InterPro" id="IPR001796">
    <property type="entry name" value="DHFR_dom"/>
</dbReference>
<proteinExistence type="inferred from homology"/>
<comment type="catalytic activity">
    <reaction evidence="7">
        <text>(6S)-5,6,7,8-tetrahydrofolate + NADP(+) = 7,8-dihydrofolate + NADPH + H(+)</text>
        <dbReference type="Rhea" id="RHEA:15009"/>
        <dbReference type="ChEBI" id="CHEBI:15378"/>
        <dbReference type="ChEBI" id="CHEBI:57451"/>
        <dbReference type="ChEBI" id="CHEBI:57453"/>
        <dbReference type="ChEBI" id="CHEBI:57783"/>
        <dbReference type="ChEBI" id="CHEBI:58349"/>
        <dbReference type="EC" id="1.5.1.3"/>
    </reaction>
</comment>
<gene>
    <name evidence="9" type="ORF">BACPEC_01023</name>
</gene>
<reference evidence="9 10" key="2">
    <citation type="submission" date="2008-11" db="EMBL/GenBank/DDBJ databases">
        <authorList>
            <person name="Fulton L."/>
            <person name="Clifton S."/>
            <person name="Fulton B."/>
            <person name="Xu J."/>
            <person name="Minx P."/>
            <person name="Pepin K.H."/>
            <person name="Johnson M."/>
            <person name="Bhonagiri V."/>
            <person name="Nash W.E."/>
            <person name="Mardis E.R."/>
            <person name="Wilson R.K."/>
        </authorList>
    </citation>
    <scope>NUCLEOTIDE SEQUENCE [LARGE SCALE GENOMIC DNA]</scope>
    <source>
        <strain evidence="9 10">ATCC 43243</strain>
    </source>
</reference>
<dbReference type="GO" id="GO:0046654">
    <property type="term" value="P:tetrahydrofolate biosynthetic process"/>
    <property type="evidence" value="ECO:0007669"/>
    <property type="project" value="UniProtKB-UniPathway"/>
</dbReference>
<dbReference type="CDD" id="cd00209">
    <property type="entry name" value="DHFR"/>
    <property type="match status" value="1"/>
</dbReference>
<evidence type="ECO:0000256" key="6">
    <source>
        <dbReference type="ARBA" id="ARBA00023002"/>
    </source>
</evidence>
<keyword evidence="5 7" id="KW-0521">NADP</keyword>
<accession>B7AQR6</accession>
<evidence type="ECO:0000256" key="3">
    <source>
        <dbReference type="ARBA" id="ARBA00012856"/>
    </source>
</evidence>
<dbReference type="GO" id="GO:0050661">
    <property type="term" value="F:NADP binding"/>
    <property type="evidence" value="ECO:0007669"/>
    <property type="project" value="InterPro"/>
</dbReference>
<dbReference type="PANTHER" id="PTHR48069:SF3">
    <property type="entry name" value="DIHYDROFOLATE REDUCTASE"/>
    <property type="match status" value="1"/>
</dbReference>
<protein>
    <recommendedName>
        <fullName evidence="3 7">Dihydrofolate reductase</fullName>
        <ecNumber evidence="3 7">1.5.1.3</ecNumber>
    </recommendedName>
</protein>
<dbReference type="GO" id="GO:0006730">
    <property type="term" value="P:one-carbon metabolic process"/>
    <property type="evidence" value="ECO:0007669"/>
    <property type="project" value="UniProtKB-KW"/>
</dbReference>
<dbReference type="Pfam" id="PF00186">
    <property type="entry name" value="DHFR_1"/>
    <property type="match status" value="1"/>
</dbReference>
<dbReference type="AlphaFoldDB" id="B7AQR6"/>
<comment type="pathway">
    <text evidence="1 7">Cofactor biosynthesis; tetrahydrofolate biosynthesis; 5,6,7,8-tetrahydrofolate from 7,8-dihydrofolate: step 1/1.</text>
</comment>
<dbReference type="PANTHER" id="PTHR48069">
    <property type="entry name" value="DIHYDROFOLATE REDUCTASE"/>
    <property type="match status" value="1"/>
</dbReference>
<dbReference type="STRING" id="483218.BACPEC_01023"/>
<dbReference type="EMBL" id="ABVQ01000035">
    <property type="protein sequence ID" value="EEC58038.1"/>
    <property type="molecule type" value="Genomic_DNA"/>
</dbReference>
<dbReference type="PRINTS" id="PR00070">
    <property type="entry name" value="DHFR"/>
</dbReference>
<evidence type="ECO:0000256" key="2">
    <source>
        <dbReference type="ARBA" id="ARBA00009539"/>
    </source>
</evidence>
<evidence type="ECO:0000313" key="9">
    <source>
        <dbReference type="EMBL" id="EEC58038.1"/>
    </source>
</evidence>
<dbReference type="Gene3D" id="3.40.430.10">
    <property type="entry name" value="Dihydrofolate Reductase, subunit A"/>
    <property type="match status" value="1"/>
</dbReference>